<protein>
    <submittedName>
        <fullName evidence="3">Uncharacterized protein</fullName>
    </submittedName>
</protein>
<sequence length="225" mass="24783">MHDGSQGAPKELLEKIEETVAQNNSCHFEIDRRILQEIDGVRKAEERIDKWSEDIRSWTMSGDDGSDSLSLGSSAYGSFSSRSGADSNVGSSRSRVPPPSKGWPKARLSSKTVGVVSCAHFRTSPSGSVMPFWGKLGTFGAGYCPSPRASPPAKAGFCSTPPRANWTWRVLLPYGRFFGLSFLVMFIIPYLSPKDWGPPEQLSLRDFFEIEFFAPLSHRVGLQST</sequence>
<feature type="transmembrane region" description="Helical" evidence="2">
    <location>
        <begin position="171"/>
        <end position="191"/>
    </location>
</feature>
<evidence type="ECO:0000313" key="4">
    <source>
        <dbReference type="Proteomes" id="UP001558613"/>
    </source>
</evidence>
<organism evidence="3 4">
    <name type="scientific">Cirrhinus molitorella</name>
    <name type="common">mud carp</name>
    <dbReference type="NCBI Taxonomy" id="172907"/>
    <lineage>
        <taxon>Eukaryota</taxon>
        <taxon>Metazoa</taxon>
        <taxon>Chordata</taxon>
        <taxon>Craniata</taxon>
        <taxon>Vertebrata</taxon>
        <taxon>Euteleostomi</taxon>
        <taxon>Actinopterygii</taxon>
        <taxon>Neopterygii</taxon>
        <taxon>Teleostei</taxon>
        <taxon>Ostariophysi</taxon>
        <taxon>Cypriniformes</taxon>
        <taxon>Cyprinidae</taxon>
        <taxon>Labeoninae</taxon>
        <taxon>Labeonini</taxon>
        <taxon>Cirrhinus</taxon>
    </lineage>
</organism>
<feature type="region of interest" description="Disordered" evidence="1">
    <location>
        <begin position="81"/>
        <end position="107"/>
    </location>
</feature>
<dbReference type="Proteomes" id="UP001558613">
    <property type="component" value="Unassembled WGS sequence"/>
</dbReference>
<keyword evidence="2" id="KW-0472">Membrane</keyword>
<keyword evidence="4" id="KW-1185">Reference proteome</keyword>
<evidence type="ECO:0000256" key="1">
    <source>
        <dbReference type="SAM" id="MobiDB-lite"/>
    </source>
</evidence>
<accession>A0ABR3NK03</accession>
<keyword evidence="2" id="KW-0812">Transmembrane</keyword>
<gene>
    <name evidence="3" type="ORF">QQF64_024006</name>
</gene>
<keyword evidence="2" id="KW-1133">Transmembrane helix</keyword>
<dbReference type="EMBL" id="JAYMGO010000003">
    <property type="protein sequence ID" value="KAL1277333.1"/>
    <property type="molecule type" value="Genomic_DNA"/>
</dbReference>
<name>A0ABR3NK03_9TELE</name>
<feature type="compositionally biased region" description="Low complexity" evidence="1">
    <location>
        <begin position="81"/>
        <end position="95"/>
    </location>
</feature>
<comment type="caution">
    <text evidence="3">The sequence shown here is derived from an EMBL/GenBank/DDBJ whole genome shotgun (WGS) entry which is preliminary data.</text>
</comment>
<evidence type="ECO:0000313" key="3">
    <source>
        <dbReference type="EMBL" id="KAL1277333.1"/>
    </source>
</evidence>
<proteinExistence type="predicted"/>
<evidence type="ECO:0000256" key="2">
    <source>
        <dbReference type="SAM" id="Phobius"/>
    </source>
</evidence>
<reference evidence="3 4" key="1">
    <citation type="submission" date="2023-09" db="EMBL/GenBank/DDBJ databases">
        <authorList>
            <person name="Wang M."/>
        </authorList>
    </citation>
    <scope>NUCLEOTIDE SEQUENCE [LARGE SCALE GENOMIC DNA]</scope>
    <source>
        <strain evidence="3">GT-2023</strain>
        <tissue evidence="3">Liver</tissue>
    </source>
</reference>